<protein>
    <submittedName>
        <fullName evidence="2">Uncharacterized protein</fullName>
    </submittedName>
</protein>
<reference evidence="2 3" key="1">
    <citation type="submission" date="2016-12" db="EMBL/GenBank/DDBJ databases">
        <title>The genomes of Aspergillus section Nigri reveals drivers in fungal speciation.</title>
        <authorList>
            <consortium name="DOE Joint Genome Institute"/>
            <person name="Vesth T.C."/>
            <person name="Nybo J."/>
            <person name="Theobald S."/>
            <person name="Brandl J."/>
            <person name="Frisvad J.C."/>
            <person name="Nielsen K.F."/>
            <person name="Lyhne E.K."/>
            <person name="Kogle M.E."/>
            <person name="Kuo A."/>
            <person name="Riley R."/>
            <person name="Clum A."/>
            <person name="Nolan M."/>
            <person name="Lipzen A."/>
            <person name="Salamov A."/>
            <person name="Henrissat B."/>
            <person name="Wiebenga A."/>
            <person name="De Vries R.P."/>
            <person name="Grigoriev I.V."/>
            <person name="Mortensen U.H."/>
            <person name="Andersen M.R."/>
            <person name="Baker S.E."/>
        </authorList>
    </citation>
    <scope>NUCLEOTIDE SEQUENCE [LARGE SCALE GENOMIC DNA]</scope>
    <source>
        <strain evidence="2 3">CBS 121591</strain>
    </source>
</reference>
<keyword evidence="1" id="KW-0732">Signal</keyword>
<organism evidence="2 3">
    <name type="scientific">Aspergillus uvarum CBS 121591</name>
    <dbReference type="NCBI Taxonomy" id="1448315"/>
    <lineage>
        <taxon>Eukaryota</taxon>
        <taxon>Fungi</taxon>
        <taxon>Dikarya</taxon>
        <taxon>Ascomycota</taxon>
        <taxon>Pezizomycotina</taxon>
        <taxon>Eurotiomycetes</taxon>
        <taxon>Eurotiomycetidae</taxon>
        <taxon>Eurotiales</taxon>
        <taxon>Aspergillaceae</taxon>
        <taxon>Aspergillus</taxon>
        <taxon>Aspergillus subgen. Circumdati</taxon>
    </lineage>
</organism>
<evidence type="ECO:0000313" key="3">
    <source>
        <dbReference type="Proteomes" id="UP000248340"/>
    </source>
</evidence>
<keyword evidence="3" id="KW-1185">Reference proteome</keyword>
<accession>A0A319CMQ8</accession>
<dbReference type="Proteomes" id="UP000248340">
    <property type="component" value="Unassembled WGS sequence"/>
</dbReference>
<dbReference type="AlphaFoldDB" id="A0A319CMQ8"/>
<dbReference type="VEuPathDB" id="FungiDB:BO82DRAFT_51345"/>
<feature type="chain" id="PRO_5016300236" evidence="1">
    <location>
        <begin position="19"/>
        <end position="70"/>
    </location>
</feature>
<evidence type="ECO:0000313" key="2">
    <source>
        <dbReference type="EMBL" id="PYH86766.1"/>
    </source>
</evidence>
<name>A0A319CMQ8_9EURO</name>
<feature type="signal peptide" evidence="1">
    <location>
        <begin position="1"/>
        <end position="18"/>
    </location>
</feature>
<dbReference type="RefSeq" id="XP_025496966.1">
    <property type="nucleotide sequence ID" value="XM_025641286.1"/>
</dbReference>
<evidence type="ECO:0000256" key="1">
    <source>
        <dbReference type="SAM" id="SignalP"/>
    </source>
</evidence>
<gene>
    <name evidence="2" type="ORF">BO82DRAFT_51345</name>
</gene>
<proteinExistence type="predicted"/>
<sequence>MTFANLLVSLGFISRLSGVSWWLLDHWSHYPHTLADRSIAGACRACYSYFESYRASLVSYLLFGLPHTTR</sequence>
<dbReference type="EMBL" id="KZ821675">
    <property type="protein sequence ID" value="PYH86766.1"/>
    <property type="molecule type" value="Genomic_DNA"/>
</dbReference>
<dbReference type="GeneID" id="37144028"/>